<dbReference type="AlphaFoldDB" id="A0A3P8PKM8"/>
<dbReference type="Proteomes" id="UP000265100">
    <property type="component" value="Chromosome 14"/>
</dbReference>
<reference evidence="4" key="2">
    <citation type="submission" date="2023-03" db="EMBL/GenBank/DDBJ databases">
        <authorList>
            <consortium name="Wellcome Sanger Institute Data Sharing"/>
        </authorList>
    </citation>
    <scope>NUCLEOTIDE SEQUENCE [LARGE SCALE GENOMIC DNA]</scope>
</reference>
<organism evidence="3 4">
    <name type="scientific">Astatotilapia calliptera</name>
    <name type="common">Eastern happy</name>
    <name type="synonym">Chromis callipterus</name>
    <dbReference type="NCBI Taxonomy" id="8154"/>
    <lineage>
        <taxon>Eukaryota</taxon>
        <taxon>Metazoa</taxon>
        <taxon>Chordata</taxon>
        <taxon>Craniata</taxon>
        <taxon>Vertebrata</taxon>
        <taxon>Euteleostomi</taxon>
        <taxon>Actinopterygii</taxon>
        <taxon>Neopterygii</taxon>
        <taxon>Teleostei</taxon>
        <taxon>Neoteleostei</taxon>
        <taxon>Acanthomorphata</taxon>
        <taxon>Ovalentaria</taxon>
        <taxon>Cichlomorphae</taxon>
        <taxon>Cichliformes</taxon>
        <taxon>Cichlidae</taxon>
        <taxon>African cichlids</taxon>
        <taxon>Pseudocrenilabrinae</taxon>
        <taxon>Haplochromini</taxon>
        <taxon>Astatotilapia</taxon>
    </lineage>
</organism>
<feature type="compositionally biased region" description="Basic residues" evidence="1">
    <location>
        <begin position="120"/>
        <end position="135"/>
    </location>
</feature>
<dbReference type="GO" id="GO:0031267">
    <property type="term" value="F:small GTPase binding"/>
    <property type="evidence" value="ECO:0007669"/>
    <property type="project" value="TreeGrafter"/>
</dbReference>
<dbReference type="SUPFAM" id="SSF109993">
    <property type="entry name" value="VPS9 domain"/>
    <property type="match status" value="1"/>
</dbReference>
<dbReference type="PANTHER" id="PTHR23101:SF72">
    <property type="entry name" value="RAS AND RAB INTERACTOR-LIKE PROTEIN"/>
    <property type="match status" value="1"/>
</dbReference>
<name>A0A3P8PKM8_ASTCA</name>
<evidence type="ECO:0000259" key="2">
    <source>
        <dbReference type="PROSITE" id="PS51205"/>
    </source>
</evidence>
<dbReference type="Ensembl" id="ENSACLT00000017991.2">
    <property type="protein sequence ID" value="ENSACLP00000017572.2"/>
    <property type="gene ID" value="ENSACLG00000012022.2"/>
</dbReference>
<dbReference type="GO" id="GO:0005829">
    <property type="term" value="C:cytosol"/>
    <property type="evidence" value="ECO:0007669"/>
    <property type="project" value="TreeGrafter"/>
</dbReference>
<evidence type="ECO:0000256" key="1">
    <source>
        <dbReference type="SAM" id="MobiDB-lite"/>
    </source>
</evidence>
<dbReference type="STRING" id="8154.ENSACLP00000017572"/>
<dbReference type="Gene3D" id="1.20.1050.80">
    <property type="entry name" value="VPS9 domain"/>
    <property type="match status" value="1"/>
</dbReference>
<reference evidence="3" key="3">
    <citation type="submission" date="2025-08" db="UniProtKB">
        <authorList>
            <consortium name="Ensembl"/>
        </authorList>
    </citation>
    <scope>IDENTIFICATION</scope>
</reference>
<feature type="compositionally biased region" description="Basic and acidic residues" evidence="1">
    <location>
        <begin position="203"/>
        <end position="224"/>
    </location>
</feature>
<dbReference type="Pfam" id="PF02204">
    <property type="entry name" value="VPS9"/>
    <property type="match status" value="1"/>
</dbReference>
<dbReference type="PROSITE" id="PS51205">
    <property type="entry name" value="VPS9"/>
    <property type="match status" value="1"/>
</dbReference>
<keyword evidence="4" id="KW-1185">Reference proteome</keyword>
<dbReference type="GO" id="GO:0005085">
    <property type="term" value="F:guanyl-nucleotide exchange factor activity"/>
    <property type="evidence" value="ECO:0007669"/>
    <property type="project" value="InterPro"/>
</dbReference>
<dbReference type="OMA" id="MTELMEP"/>
<dbReference type="Bgee" id="ENSACLG00000012022">
    <property type="expression patterns" value="Expressed in spleen and 2 other cell types or tissues"/>
</dbReference>
<dbReference type="GO" id="GO:0030139">
    <property type="term" value="C:endocytic vesicle"/>
    <property type="evidence" value="ECO:0007669"/>
    <property type="project" value="TreeGrafter"/>
</dbReference>
<feature type="domain" description="VPS9" evidence="2">
    <location>
        <begin position="1"/>
        <end position="98"/>
    </location>
</feature>
<dbReference type="PANTHER" id="PTHR23101">
    <property type="entry name" value="RAB GDP/GTP EXCHANGE FACTOR"/>
    <property type="match status" value="1"/>
</dbReference>
<dbReference type="InterPro" id="IPR003123">
    <property type="entry name" value="VPS9"/>
</dbReference>
<dbReference type="GO" id="GO:0016192">
    <property type="term" value="P:vesicle-mediated transport"/>
    <property type="evidence" value="ECO:0007669"/>
    <property type="project" value="InterPro"/>
</dbReference>
<protein>
    <recommendedName>
        <fullName evidence="2">VPS9 domain-containing protein</fullName>
    </recommendedName>
</protein>
<dbReference type="InterPro" id="IPR037191">
    <property type="entry name" value="VPS9_dom_sf"/>
</dbReference>
<feature type="region of interest" description="Disordered" evidence="1">
    <location>
        <begin position="120"/>
        <end position="224"/>
    </location>
</feature>
<feature type="compositionally biased region" description="Basic and acidic residues" evidence="1">
    <location>
        <begin position="136"/>
        <end position="147"/>
    </location>
</feature>
<evidence type="ECO:0000313" key="4">
    <source>
        <dbReference type="Proteomes" id="UP000265100"/>
    </source>
</evidence>
<accession>A0A3P8PKM8</accession>
<reference evidence="3" key="4">
    <citation type="submission" date="2025-09" db="UniProtKB">
        <authorList>
            <consortium name="Ensembl"/>
        </authorList>
    </citation>
    <scope>IDENTIFICATION</scope>
</reference>
<feature type="compositionally biased region" description="Polar residues" evidence="1">
    <location>
        <begin position="148"/>
        <end position="157"/>
    </location>
</feature>
<sequence>MHDVYSPNKKVEIMLKVCKSIYHSMSANATGKVYGADDFLPCLTWVLLRSNLVTLQVDTDYMMELLDPTQLQGEGGYYLTTLYASLYYISSFRPRLAARQLSVEAQQSLNQWHRRRTLHCNQSRRSKHRRTIRRQVCRDGSKDESKNENASVSMEGSQEQKERNTEALQTLSEETGREQGANDQSQPTSPTSDSQPVTQEEETASKQEDSQTSGEGKEEDHRAL</sequence>
<dbReference type="GeneTree" id="ENSGT00940000154866"/>
<feature type="compositionally biased region" description="Low complexity" evidence="1">
    <location>
        <begin position="183"/>
        <end position="198"/>
    </location>
</feature>
<reference evidence="3 4" key="1">
    <citation type="submission" date="2018-05" db="EMBL/GenBank/DDBJ databases">
        <authorList>
            <person name="Datahose"/>
        </authorList>
    </citation>
    <scope>NUCLEOTIDE SEQUENCE</scope>
</reference>
<dbReference type="SMART" id="SM00167">
    <property type="entry name" value="VPS9"/>
    <property type="match status" value="1"/>
</dbReference>
<dbReference type="InterPro" id="IPR045046">
    <property type="entry name" value="Vps9-like"/>
</dbReference>
<proteinExistence type="predicted"/>
<evidence type="ECO:0000313" key="3">
    <source>
        <dbReference type="Ensembl" id="ENSACLP00000017572.2"/>
    </source>
</evidence>